<keyword evidence="1" id="KW-1133">Transmembrane helix</keyword>
<name>A0A3N4LRG5_9PEZI</name>
<dbReference type="EMBL" id="ML121569">
    <property type="protein sequence ID" value="RPB20575.1"/>
    <property type="molecule type" value="Genomic_DNA"/>
</dbReference>
<reference evidence="2 3" key="1">
    <citation type="journal article" date="2018" name="Nat. Ecol. Evol.">
        <title>Pezizomycetes genomes reveal the molecular basis of ectomycorrhizal truffle lifestyle.</title>
        <authorList>
            <person name="Murat C."/>
            <person name="Payen T."/>
            <person name="Noel B."/>
            <person name="Kuo A."/>
            <person name="Morin E."/>
            <person name="Chen J."/>
            <person name="Kohler A."/>
            <person name="Krizsan K."/>
            <person name="Balestrini R."/>
            <person name="Da Silva C."/>
            <person name="Montanini B."/>
            <person name="Hainaut M."/>
            <person name="Levati E."/>
            <person name="Barry K.W."/>
            <person name="Belfiori B."/>
            <person name="Cichocki N."/>
            <person name="Clum A."/>
            <person name="Dockter R.B."/>
            <person name="Fauchery L."/>
            <person name="Guy J."/>
            <person name="Iotti M."/>
            <person name="Le Tacon F."/>
            <person name="Lindquist E.A."/>
            <person name="Lipzen A."/>
            <person name="Malagnac F."/>
            <person name="Mello A."/>
            <person name="Molinier V."/>
            <person name="Miyauchi S."/>
            <person name="Poulain J."/>
            <person name="Riccioni C."/>
            <person name="Rubini A."/>
            <person name="Sitrit Y."/>
            <person name="Splivallo R."/>
            <person name="Traeger S."/>
            <person name="Wang M."/>
            <person name="Zifcakova L."/>
            <person name="Wipf D."/>
            <person name="Zambonelli A."/>
            <person name="Paolocci F."/>
            <person name="Nowrousian M."/>
            <person name="Ottonello S."/>
            <person name="Baldrian P."/>
            <person name="Spatafora J.W."/>
            <person name="Henrissat B."/>
            <person name="Nagy L.G."/>
            <person name="Aury J.M."/>
            <person name="Wincker P."/>
            <person name="Grigoriev I.V."/>
            <person name="Bonfante P."/>
            <person name="Martin F.M."/>
        </authorList>
    </citation>
    <scope>NUCLEOTIDE SEQUENCE [LARGE SCALE GENOMIC DNA]</scope>
    <source>
        <strain evidence="2 3">ATCC MYA-4762</strain>
    </source>
</reference>
<dbReference type="STRING" id="1051890.A0A3N4LRG5"/>
<protein>
    <submittedName>
        <fullName evidence="2">Uncharacterized protein</fullName>
    </submittedName>
</protein>
<dbReference type="AlphaFoldDB" id="A0A3N4LRG5"/>
<feature type="transmembrane region" description="Helical" evidence="1">
    <location>
        <begin position="134"/>
        <end position="155"/>
    </location>
</feature>
<keyword evidence="3" id="KW-1185">Reference proteome</keyword>
<dbReference type="Proteomes" id="UP000267821">
    <property type="component" value="Unassembled WGS sequence"/>
</dbReference>
<feature type="transmembrane region" description="Helical" evidence="1">
    <location>
        <begin position="246"/>
        <end position="263"/>
    </location>
</feature>
<keyword evidence="1" id="KW-0812">Transmembrane</keyword>
<feature type="transmembrane region" description="Helical" evidence="1">
    <location>
        <begin position="318"/>
        <end position="340"/>
    </location>
</feature>
<evidence type="ECO:0000256" key="1">
    <source>
        <dbReference type="SAM" id="Phobius"/>
    </source>
</evidence>
<dbReference type="InParanoid" id="A0A3N4LRG5"/>
<sequence length="347" mass="38557">MWDIVHHAASHLVKRSKDVDFRAYMASDNGDQPPLFKGPTGARFTILVLTVLFGFTFVGLLQYTFKLLLTLTVVEEPPAVYLQDTEALNATPKPHLTRPEADRVFITSSIRGTLRHLRREAGIWSPWRGLGPHIVFALANIFARAIIISILETIMPLRLAVMIGGIASMVPLSRLALVCTHIMISAPQATRWWTRYQKTPWDQAKKTIPAVLIWAVALQLVAELSIEATKKDISSVIRITIFCTDILLYILIAIPATIILVRVQASLLSDDIATIVPFDKTFGQDTSDTDGFLTVQKAINSINCAVFKRVCIFLVKSVPVLIATSSIIVVLCVMMFYSWLPSEPSSQ</sequence>
<gene>
    <name evidence="2" type="ORF">L211DRAFT_870512</name>
</gene>
<feature type="transmembrane region" description="Helical" evidence="1">
    <location>
        <begin position="161"/>
        <end position="186"/>
    </location>
</feature>
<evidence type="ECO:0000313" key="3">
    <source>
        <dbReference type="Proteomes" id="UP000267821"/>
    </source>
</evidence>
<accession>A0A3N4LRG5</accession>
<evidence type="ECO:0000313" key="2">
    <source>
        <dbReference type="EMBL" id="RPB20575.1"/>
    </source>
</evidence>
<organism evidence="2 3">
    <name type="scientific">Terfezia boudieri ATCC MYA-4762</name>
    <dbReference type="NCBI Taxonomy" id="1051890"/>
    <lineage>
        <taxon>Eukaryota</taxon>
        <taxon>Fungi</taxon>
        <taxon>Dikarya</taxon>
        <taxon>Ascomycota</taxon>
        <taxon>Pezizomycotina</taxon>
        <taxon>Pezizomycetes</taxon>
        <taxon>Pezizales</taxon>
        <taxon>Pezizaceae</taxon>
        <taxon>Terfezia</taxon>
    </lineage>
</organism>
<proteinExistence type="predicted"/>
<keyword evidence="1" id="KW-0472">Membrane</keyword>
<dbReference type="OrthoDB" id="2896006at2759"/>
<feature type="transmembrane region" description="Helical" evidence="1">
    <location>
        <begin position="41"/>
        <end position="61"/>
    </location>
</feature>